<name>A0A511ZNJ3_9BACI</name>
<evidence type="ECO:0000313" key="3">
    <source>
        <dbReference type="Proteomes" id="UP000321558"/>
    </source>
</evidence>
<accession>A0A511ZNJ3</accession>
<dbReference type="PANTHER" id="PTHR36448:SF2">
    <property type="entry name" value="CUPIN TYPE-1 DOMAIN-CONTAINING PROTEIN"/>
    <property type="match status" value="1"/>
</dbReference>
<sequence>MKQPAKITIKTFIFQDNGSIPNHPTYPLLLYKNVITSADNPKAVLAENNWLGQWRGGIAPYHHYHSNSHEVLIVVNGAAQVQLGGEQGERVQIEQGDTIILPAGFGHKLIESSTDFSVIGAYPNGQSYDFYYGKKNERPENLENIKKVPLPDNDPLFGRTGPLFTYWADEK</sequence>
<dbReference type="RefSeq" id="WP_147211918.1">
    <property type="nucleotide sequence ID" value="NZ_BJYM01000018.1"/>
</dbReference>
<dbReference type="EMBL" id="BJYM01000018">
    <property type="protein sequence ID" value="GEN89020.1"/>
    <property type="molecule type" value="Genomic_DNA"/>
</dbReference>
<dbReference type="PIRSF" id="PIRSF019307">
    <property type="entry name" value="UCP019307"/>
    <property type="match status" value="1"/>
</dbReference>
<dbReference type="InterPro" id="IPR014500">
    <property type="entry name" value="UCP019307_cupin"/>
</dbReference>
<feature type="domain" description="Cupin type-2" evidence="1">
    <location>
        <begin position="56"/>
        <end position="112"/>
    </location>
</feature>
<gene>
    <name evidence="2" type="primary">yjlB</name>
    <name evidence="2" type="ORF">OSO01_37590</name>
</gene>
<dbReference type="Gene3D" id="2.60.120.10">
    <property type="entry name" value="Jelly Rolls"/>
    <property type="match status" value="1"/>
</dbReference>
<dbReference type="CDD" id="cd02219">
    <property type="entry name" value="cupin_YjlB-like"/>
    <property type="match status" value="1"/>
</dbReference>
<reference evidence="2 3" key="1">
    <citation type="submission" date="2019-07" db="EMBL/GenBank/DDBJ databases">
        <title>Whole genome shotgun sequence of Oceanobacillus sojae NBRC 105379.</title>
        <authorList>
            <person name="Hosoyama A."/>
            <person name="Uohara A."/>
            <person name="Ohji S."/>
            <person name="Ichikawa N."/>
        </authorList>
    </citation>
    <scope>NUCLEOTIDE SEQUENCE [LARGE SCALE GENOMIC DNA]</scope>
    <source>
        <strain evidence="2 3">NBRC 105379</strain>
    </source>
</reference>
<dbReference type="Pfam" id="PF07883">
    <property type="entry name" value="Cupin_2"/>
    <property type="match status" value="1"/>
</dbReference>
<dbReference type="InterPro" id="IPR011051">
    <property type="entry name" value="RmlC_Cupin_sf"/>
</dbReference>
<protein>
    <recommendedName>
        <fullName evidence="1">Cupin type-2 domain-containing protein</fullName>
    </recommendedName>
</protein>
<dbReference type="InterPro" id="IPR047121">
    <property type="entry name" value="YjiB-like"/>
</dbReference>
<dbReference type="PANTHER" id="PTHR36448">
    <property type="entry name" value="BLR7373 PROTEIN"/>
    <property type="match status" value="1"/>
</dbReference>
<dbReference type="InterPro" id="IPR013096">
    <property type="entry name" value="Cupin_2"/>
</dbReference>
<comment type="caution">
    <text evidence="2">The sequence shown here is derived from an EMBL/GenBank/DDBJ whole genome shotgun (WGS) entry which is preliminary data.</text>
</comment>
<organism evidence="2 3">
    <name type="scientific">Oceanobacillus sojae</name>
    <dbReference type="NCBI Taxonomy" id="582851"/>
    <lineage>
        <taxon>Bacteria</taxon>
        <taxon>Bacillati</taxon>
        <taxon>Bacillota</taxon>
        <taxon>Bacilli</taxon>
        <taxon>Bacillales</taxon>
        <taxon>Bacillaceae</taxon>
        <taxon>Oceanobacillus</taxon>
    </lineage>
</organism>
<dbReference type="SUPFAM" id="SSF51182">
    <property type="entry name" value="RmlC-like cupins"/>
    <property type="match status" value="1"/>
</dbReference>
<proteinExistence type="predicted"/>
<dbReference type="InterPro" id="IPR014710">
    <property type="entry name" value="RmlC-like_jellyroll"/>
</dbReference>
<evidence type="ECO:0000259" key="1">
    <source>
        <dbReference type="Pfam" id="PF07883"/>
    </source>
</evidence>
<dbReference type="OrthoDB" id="9791759at2"/>
<evidence type="ECO:0000313" key="2">
    <source>
        <dbReference type="EMBL" id="GEN89020.1"/>
    </source>
</evidence>
<dbReference type="AlphaFoldDB" id="A0A511ZNJ3"/>
<dbReference type="Proteomes" id="UP000321558">
    <property type="component" value="Unassembled WGS sequence"/>
</dbReference>
<keyword evidence="3" id="KW-1185">Reference proteome</keyword>